<feature type="domain" description="Chorismate-utilising enzyme C-terminal" evidence="1">
    <location>
        <begin position="106"/>
        <end position="350"/>
    </location>
</feature>
<name>W4PA84_9BACE</name>
<dbReference type="GO" id="GO:0000162">
    <property type="term" value="P:L-tryptophan biosynthetic process"/>
    <property type="evidence" value="ECO:0007669"/>
    <property type="project" value="TreeGrafter"/>
</dbReference>
<organism evidence="2 3">
    <name type="scientific">Bacteroides pyogenes JCM 6292</name>
    <dbReference type="NCBI Taxonomy" id="1235809"/>
    <lineage>
        <taxon>Bacteria</taxon>
        <taxon>Pseudomonadati</taxon>
        <taxon>Bacteroidota</taxon>
        <taxon>Bacteroidia</taxon>
        <taxon>Bacteroidales</taxon>
        <taxon>Bacteroidaceae</taxon>
        <taxon>Bacteroides</taxon>
    </lineage>
</organism>
<evidence type="ECO:0000259" key="1">
    <source>
        <dbReference type="Pfam" id="PF00425"/>
    </source>
</evidence>
<dbReference type="PANTHER" id="PTHR11236">
    <property type="entry name" value="AMINOBENZOATE/ANTHRANILATE SYNTHASE"/>
    <property type="match status" value="1"/>
</dbReference>
<dbReference type="Pfam" id="PF00425">
    <property type="entry name" value="Chorismate_bind"/>
    <property type="match status" value="1"/>
</dbReference>
<dbReference type="PANTHER" id="PTHR11236:SF50">
    <property type="entry name" value="AMINODEOXYCHORISMATE SYNTHASE COMPONENT 1"/>
    <property type="match status" value="1"/>
</dbReference>
<protein>
    <submittedName>
        <fullName evidence="2">SusD, outer membrane protein</fullName>
    </submittedName>
</protein>
<dbReference type="SUPFAM" id="SSF56322">
    <property type="entry name" value="ADC synthase"/>
    <property type="match status" value="1"/>
</dbReference>
<dbReference type="NCBIfam" id="NF005486">
    <property type="entry name" value="PRK07093.1"/>
    <property type="match status" value="1"/>
</dbReference>
<proteinExistence type="predicted"/>
<dbReference type="Proteomes" id="UP000018861">
    <property type="component" value="Unassembled WGS sequence"/>
</dbReference>
<sequence>MCFFIAFCFVHLLIFILFQQEESYMRLYTKNQAIGRMNELGKSGSPFVFIINYARNASYIEEVSSVDGNEVLYDLNGFSNLSGKDRRECSVPSAEPVLWKPFPESFEAYRRSFQVVRQNILAGNSFLTNLTCCTPIETNLSLKDIFFRSKALYKLWVKDSFTVFSPEIFVRIRQGRISSYPMKGTIDATLPDAARMLMEDPKETAEHATIVDLIRNDLSMVAEQVAVFRYRYIDELQTNRGRILQTSSEIQGVLPERFQERLGEIVFRLLPAGSITGAPKKKTTEIIAEAETYERGFYTGVMGYFDGDVLDSAVMIRFVEQEGGKLFFKSGGGITCRSEAKSEYDEMKQKVYVPIY</sequence>
<dbReference type="EMBL" id="BAIQ01000040">
    <property type="protein sequence ID" value="GAE16672.1"/>
    <property type="molecule type" value="Genomic_DNA"/>
</dbReference>
<evidence type="ECO:0000313" key="2">
    <source>
        <dbReference type="EMBL" id="GAE16672.1"/>
    </source>
</evidence>
<gene>
    <name evidence="2" type="ORF">JCM6292_3141</name>
</gene>
<comment type="caution">
    <text evidence="2">The sequence shown here is derived from an EMBL/GenBank/DDBJ whole genome shotgun (WGS) entry which is preliminary data.</text>
</comment>
<dbReference type="PRINTS" id="PR00095">
    <property type="entry name" value="ANTSNTHASEI"/>
</dbReference>
<dbReference type="InterPro" id="IPR015890">
    <property type="entry name" value="Chorismate_C"/>
</dbReference>
<evidence type="ECO:0000313" key="3">
    <source>
        <dbReference type="Proteomes" id="UP000018861"/>
    </source>
</evidence>
<dbReference type="InterPro" id="IPR005801">
    <property type="entry name" value="ADC_synthase"/>
</dbReference>
<reference evidence="2 3" key="1">
    <citation type="journal article" date="2014" name="Genome Announc.">
        <title>Draft Genome Sequences of Three Strains of Bacteroides pyogenes Isolated from a Cat and Swine.</title>
        <authorList>
            <person name="Sakamoto M."/>
            <person name="Oshima K."/>
            <person name="Suda W."/>
            <person name="Kitamura K."/>
            <person name="Iida T."/>
            <person name="Hattori M."/>
            <person name="Ohkuma M."/>
        </authorList>
    </citation>
    <scope>NUCLEOTIDE SEQUENCE [LARGE SCALE GENOMIC DNA]</scope>
    <source>
        <strain evidence="2 3">JCM 6292</strain>
    </source>
</reference>
<dbReference type="GO" id="GO:0046820">
    <property type="term" value="F:4-amino-4-deoxychorismate synthase activity"/>
    <property type="evidence" value="ECO:0007669"/>
    <property type="project" value="TreeGrafter"/>
</dbReference>
<dbReference type="Gene3D" id="3.60.120.10">
    <property type="entry name" value="Anthranilate synthase"/>
    <property type="match status" value="1"/>
</dbReference>
<dbReference type="InterPro" id="IPR019999">
    <property type="entry name" value="Anth_synth_I-like"/>
</dbReference>
<accession>W4PA84</accession>
<dbReference type="AlphaFoldDB" id="W4PA84"/>